<evidence type="ECO:0000256" key="1">
    <source>
        <dbReference type="SAM" id="MobiDB-lite"/>
    </source>
</evidence>
<feature type="transmembrane region" description="Helical" evidence="2">
    <location>
        <begin position="766"/>
        <end position="783"/>
    </location>
</feature>
<dbReference type="Proteomes" id="UP000663831">
    <property type="component" value="Unassembled WGS sequence"/>
</dbReference>
<evidence type="ECO:0000313" key="4">
    <source>
        <dbReference type="Proteomes" id="UP000663831"/>
    </source>
</evidence>
<dbReference type="AlphaFoldDB" id="A0A8H3DMU2"/>
<reference evidence="3" key="1">
    <citation type="submission" date="2021-01" db="EMBL/GenBank/DDBJ databases">
        <authorList>
            <person name="Kaushik A."/>
        </authorList>
    </citation>
    <scope>NUCLEOTIDE SEQUENCE</scope>
    <source>
        <strain evidence="3">AG3-1AP</strain>
    </source>
</reference>
<protein>
    <submittedName>
        <fullName evidence="3">Uncharacterized protein</fullName>
    </submittedName>
</protein>
<comment type="caution">
    <text evidence="3">The sequence shown here is derived from an EMBL/GenBank/DDBJ whole genome shotgun (WGS) entry which is preliminary data.</text>
</comment>
<feature type="region of interest" description="Disordered" evidence="1">
    <location>
        <begin position="49"/>
        <end position="68"/>
    </location>
</feature>
<sequence>MAAARAYRDDCTRYLTTVERVAWLYAHFLLGTYMASNTVSPLETIQVVPKHPEPGPGLSPQTPSKRQQHSAFLDFDPIEYSRTTLPPGWTFHPLPISSPEPAITSGNSSFVSAMSRNASNQGYFHHAEYRITTNLDITSRRDICSALEDSNLRSTDEFVELIAVPLDAIGESNEEKKEYVLLHVDHFNREFDYDISDNQSNKATMLTANYYKWITLIGQHQESHLFLPSENPKKYNCLGRKIAQQVVWDHQNGHITKLDIQNAFSMTECTSLLAALQKKTRQFQQPLLEPTFRAGNEEGERGSIVILAVLVAFVIWTGPMLSIPPAYFRRLREVATRTDKGEYLPHLWNTLIKGLLKEWNDLNIVLALVLSANVAFLALPGTSDDNFSPLANLSRGAGIVSMFATLGGLLTSLSLIWLHQPMLGTGSSDACKYVLGSAYNSKRMDPLQGVRPVLGLKHLKSIPRNHTFIIFNSLNYPTNDTELPPGWTFHSLVQTNPLDTPRSDYSISPTSSLDALDRLPGYFHYAERRITTNLDIIHREDILSTLLEDTRTKNTDEFTEMIAIPYDDLGGEEEQERGYTLYRADHFNRTLSHSGLESKMSFGGVEDPIWAEDYSKWIRLIGRSPDSHLFLPSAQPKKYSCLGRKIAQQVVWDHQNGHISKIDVQNAFSMTECTSLLSALQKRPKQFKQPPLHPTFSAGHAEGVGGPIVIFAVAVTFFIWGGPMLGIPSAYFRRMRTVAARADKGGYLPHLWSTFIKGLLKEWNDLNIVLALVLSANVGFLALPGLSDDQPSTIADLSRGAGIFSTFVTLGGLLSSLSLIWLHQPMLGTGSLDACKYILGPSFSGTHVGGHLGHKRGSFLRLLWMATYMGMPLVLLVWSVIAFVICALTWTVMFSAYVTKVAVVVLSGLMLTTPLVTILVFWGPIVSKDTLFGKMARSDPSEHNDHEFQY</sequence>
<feature type="transmembrane region" description="Helical" evidence="2">
    <location>
        <begin position="803"/>
        <end position="822"/>
    </location>
</feature>
<dbReference type="EMBL" id="CAJMWV010008319">
    <property type="protein sequence ID" value="CAE6534856.1"/>
    <property type="molecule type" value="Genomic_DNA"/>
</dbReference>
<organism evidence="3 4">
    <name type="scientific">Rhizoctonia solani</name>
    <dbReference type="NCBI Taxonomy" id="456999"/>
    <lineage>
        <taxon>Eukaryota</taxon>
        <taxon>Fungi</taxon>
        <taxon>Dikarya</taxon>
        <taxon>Basidiomycota</taxon>
        <taxon>Agaricomycotina</taxon>
        <taxon>Agaricomycetes</taxon>
        <taxon>Cantharellales</taxon>
        <taxon>Ceratobasidiaceae</taxon>
        <taxon>Rhizoctonia</taxon>
    </lineage>
</organism>
<name>A0A8H3DMU2_9AGAM</name>
<proteinExistence type="predicted"/>
<feature type="transmembrane region" description="Helical" evidence="2">
    <location>
        <begin position="902"/>
        <end position="925"/>
    </location>
</feature>
<feature type="transmembrane region" description="Helical" evidence="2">
    <location>
        <begin position="399"/>
        <end position="418"/>
    </location>
</feature>
<keyword evidence="2" id="KW-0472">Membrane</keyword>
<keyword evidence="2" id="KW-1133">Transmembrane helix</keyword>
<evidence type="ECO:0000256" key="2">
    <source>
        <dbReference type="SAM" id="Phobius"/>
    </source>
</evidence>
<feature type="transmembrane region" description="Helical" evidence="2">
    <location>
        <begin position="304"/>
        <end position="323"/>
    </location>
</feature>
<accession>A0A8H3DMU2</accession>
<feature type="transmembrane region" description="Helical" evidence="2">
    <location>
        <begin position="362"/>
        <end position="379"/>
    </location>
</feature>
<evidence type="ECO:0000313" key="3">
    <source>
        <dbReference type="EMBL" id="CAE6534856.1"/>
    </source>
</evidence>
<gene>
    <name evidence="3" type="ORF">RDB_LOCUS163072</name>
</gene>
<feature type="transmembrane region" description="Helical" evidence="2">
    <location>
        <begin position="862"/>
        <end position="890"/>
    </location>
</feature>
<keyword evidence="2" id="KW-0812">Transmembrane</keyword>